<keyword evidence="2" id="KW-0732">Signal</keyword>
<evidence type="ECO:0008006" key="5">
    <source>
        <dbReference type="Google" id="ProtNLM"/>
    </source>
</evidence>
<organism evidence="3 4">
    <name type="scientific">Glarea lozoyensis (strain ATCC 74030 / MF5533)</name>
    <dbReference type="NCBI Taxonomy" id="1104152"/>
    <lineage>
        <taxon>Eukaryota</taxon>
        <taxon>Fungi</taxon>
        <taxon>Dikarya</taxon>
        <taxon>Ascomycota</taxon>
        <taxon>Pezizomycotina</taxon>
        <taxon>Leotiomycetes</taxon>
        <taxon>Helotiales</taxon>
        <taxon>Helotiaceae</taxon>
        <taxon>Glarea</taxon>
    </lineage>
</organism>
<feature type="signal peptide" evidence="2">
    <location>
        <begin position="1"/>
        <end position="19"/>
    </location>
</feature>
<dbReference type="OrthoDB" id="5597238at2759"/>
<dbReference type="AlphaFoldDB" id="H0EWS8"/>
<dbReference type="EMBL" id="AGUE01000213">
    <property type="protein sequence ID" value="EHK96997.1"/>
    <property type="molecule type" value="Genomic_DNA"/>
</dbReference>
<gene>
    <name evidence="3" type="ORF">M7I_7251</name>
</gene>
<feature type="chain" id="PRO_5003532230" description="Extracellular membrane protein CFEM domain-containing protein" evidence="2">
    <location>
        <begin position="20"/>
        <end position="207"/>
    </location>
</feature>
<protein>
    <recommendedName>
        <fullName evidence="5">Extracellular membrane protein CFEM domain-containing protein</fullName>
    </recommendedName>
</protein>
<feature type="region of interest" description="Disordered" evidence="1">
    <location>
        <begin position="130"/>
        <end position="179"/>
    </location>
</feature>
<evidence type="ECO:0000256" key="2">
    <source>
        <dbReference type="SAM" id="SignalP"/>
    </source>
</evidence>
<evidence type="ECO:0000256" key="1">
    <source>
        <dbReference type="SAM" id="MobiDB-lite"/>
    </source>
</evidence>
<dbReference type="Proteomes" id="UP000005446">
    <property type="component" value="Unassembled WGS sequence"/>
</dbReference>
<dbReference type="HOGENOM" id="CLU_096545_0_0_1"/>
<comment type="caution">
    <text evidence="3">The sequence shown here is derived from an EMBL/GenBank/DDBJ whole genome shotgun (WGS) entry which is preliminary data.</text>
</comment>
<keyword evidence="4" id="KW-1185">Reference proteome</keyword>
<name>H0EWS8_GLAL7</name>
<sequence length="207" mass="19735">MRISTIIVSGVMAALSVRAQSTTESVASGTQSVSPVQATQAACLAACPATDTKCRDACIVDPVGVPNPAIACITNTCTQGNGTAAENLAFENCQKACRSSAATVTATTDARPGYTGGVVVPTSASGAIVSSSGSGSPSAAQTGTASRSGTSSGSVQTGTSATTGGAGPATTSGAPATTSSSAANAENVRFGMSAVGVAGVFAAIFAL</sequence>
<evidence type="ECO:0000313" key="4">
    <source>
        <dbReference type="Proteomes" id="UP000005446"/>
    </source>
</evidence>
<proteinExistence type="predicted"/>
<reference evidence="3 4" key="1">
    <citation type="journal article" date="2012" name="Eukaryot. Cell">
        <title>Genome sequence of the fungus Glarea lozoyensis: the first genome sequence of a species from the Helotiaceae family.</title>
        <authorList>
            <person name="Youssar L."/>
            <person name="Gruening B.A."/>
            <person name="Erxleben A."/>
            <person name="Guenther S."/>
            <person name="Huettel W."/>
        </authorList>
    </citation>
    <scope>NUCLEOTIDE SEQUENCE [LARGE SCALE GENOMIC DNA]</scope>
    <source>
        <strain evidence="4">ATCC 74030 / MF5533</strain>
    </source>
</reference>
<accession>H0EWS8</accession>
<evidence type="ECO:0000313" key="3">
    <source>
        <dbReference type="EMBL" id="EHK96997.1"/>
    </source>
</evidence>
<dbReference type="InParanoid" id="H0EWS8"/>